<organism evidence="1 2">
    <name type="scientific">Eumeta variegata</name>
    <name type="common">Bagworm moth</name>
    <name type="synonym">Eumeta japonica</name>
    <dbReference type="NCBI Taxonomy" id="151549"/>
    <lineage>
        <taxon>Eukaryota</taxon>
        <taxon>Metazoa</taxon>
        <taxon>Ecdysozoa</taxon>
        <taxon>Arthropoda</taxon>
        <taxon>Hexapoda</taxon>
        <taxon>Insecta</taxon>
        <taxon>Pterygota</taxon>
        <taxon>Neoptera</taxon>
        <taxon>Endopterygota</taxon>
        <taxon>Lepidoptera</taxon>
        <taxon>Glossata</taxon>
        <taxon>Ditrysia</taxon>
        <taxon>Tineoidea</taxon>
        <taxon>Psychidae</taxon>
        <taxon>Oiketicinae</taxon>
        <taxon>Eumeta</taxon>
    </lineage>
</organism>
<proteinExistence type="predicted"/>
<accession>A0A4C1SMI8</accession>
<reference evidence="1 2" key="1">
    <citation type="journal article" date="2019" name="Commun. Biol.">
        <title>The bagworm genome reveals a unique fibroin gene that provides high tensile strength.</title>
        <authorList>
            <person name="Kono N."/>
            <person name="Nakamura H."/>
            <person name="Ohtoshi R."/>
            <person name="Tomita M."/>
            <person name="Numata K."/>
            <person name="Arakawa K."/>
        </authorList>
    </citation>
    <scope>NUCLEOTIDE SEQUENCE [LARGE SCALE GENOMIC DNA]</scope>
</reference>
<evidence type="ECO:0000313" key="2">
    <source>
        <dbReference type="Proteomes" id="UP000299102"/>
    </source>
</evidence>
<keyword evidence="2" id="KW-1185">Reference proteome</keyword>
<protein>
    <submittedName>
        <fullName evidence="1">Uncharacterized protein</fullName>
    </submittedName>
</protein>
<comment type="caution">
    <text evidence="1">The sequence shown here is derived from an EMBL/GenBank/DDBJ whole genome shotgun (WGS) entry which is preliminary data.</text>
</comment>
<name>A0A4C1SMI8_EUMVA</name>
<gene>
    <name evidence="1" type="ORF">EVAR_2641_1</name>
</gene>
<dbReference type="EMBL" id="BGZK01000009">
    <property type="protein sequence ID" value="GBP03205.1"/>
    <property type="molecule type" value="Genomic_DNA"/>
</dbReference>
<dbReference type="Proteomes" id="UP000299102">
    <property type="component" value="Unassembled WGS sequence"/>
</dbReference>
<dbReference type="AlphaFoldDB" id="A0A4C1SMI8"/>
<sequence>MDLKGVIPEECQCVADLLGRNTIAARIGLMEGGEKVWATGALTRWTKPNSDSCFFTSILYEGVVFRRLIGSIFMLHPKLTLLLYSPFLPQDSPIYPCSAL</sequence>
<evidence type="ECO:0000313" key="1">
    <source>
        <dbReference type="EMBL" id="GBP03205.1"/>
    </source>
</evidence>